<evidence type="ECO:0000313" key="1">
    <source>
        <dbReference type="EMBL" id="EEV17646.1"/>
    </source>
</evidence>
<gene>
    <name evidence="1" type="ORF">CAMGR0001_0478</name>
</gene>
<proteinExistence type="predicted"/>
<sequence>MFRIFSARLGSVFACFTKFARRNFTAIKFYVVKLCLKFQIR</sequence>
<reference evidence="1 2" key="1">
    <citation type="submission" date="2009-07" db="EMBL/GenBank/DDBJ databases">
        <authorList>
            <person name="Madupu R."/>
            <person name="Sebastian Y."/>
            <person name="Durkin A.S."/>
            <person name="Torralba M."/>
            <person name="Methe B."/>
            <person name="Sutton G.G."/>
            <person name="Strausberg R.L."/>
            <person name="Nelson K.E."/>
        </authorList>
    </citation>
    <scope>NUCLEOTIDE SEQUENCE [LARGE SCALE GENOMIC DNA]</scope>
    <source>
        <strain evidence="1 2">RM3268</strain>
    </source>
</reference>
<dbReference type="AlphaFoldDB" id="C8PHN2"/>
<keyword evidence="2" id="KW-1185">Reference proteome</keyword>
<organism evidence="1 2">
    <name type="scientific">Campylobacter gracilis RM3268</name>
    <dbReference type="NCBI Taxonomy" id="553220"/>
    <lineage>
        <taxon>Bacteria</taxon>
        <taxon>Pseudomonadati</taxon>
        <taxon>Campylobacterota</taxon>
        <taxon>Epsilonproteobacteria</taxon>
        <taxon>Campylobacterales</taxon>
        <taxon>Campylobacteraceae</taxon>
        <taxon>Campylobacter</taxon>
    </lineage>
</organism>
<protein>
    <submittedName>
        <fullName evidence="1">Uncharacterized protein</fullName>
    </submittedName>
</protein>
<dbReference type="Proteomes" id="UP000005709">
    <property type="component" value="Unassembled WGS sequence"/>
</dbReference>
<name>C8PHN2_9BACT</name>
<accession>C8PHN2</accession>
<dbReference type="EMBL" id="ACYG01000024">
    <property type="protein sequence ID" value="EEV17646.1"/>
    <property type="molecule type" value="Genomic_DNA"/>
</dbReference>
<evidence type="ECO:0000313" key="2">
    <source>
        <dbReference type="Proteomes" id="UP000005709"/>
    </source>
</evidence>
<comment type="caution">
    <text evidence="1">The sequence shown here is derived from an EMBL/GenBank/DDBJ whole genome shotgun (WGS) entry which is preliminary data.</text>
</comment>